<dbReference type="PANTHER" id="PTHR21716">
    <property type="entry name" value="TRANSMEMBRANE PROTEIN"/>
    <property type="match status" value="1"/>
</dbReference>
<evidence type="ECO:0000256" key="6">
    <source>
        <dbReference type="ARBA" id="ARBA00022989"/>
    </source>
</evidence>
<keyword evidence="6 8" id="KW-1133">Transmembrane helix</keyword>
<feature type="transmembrane region" description="Helical" evidence="8">
    <location>
        <begin position="20"/>
        <end position="40"/>
    </location>
</feature>
<evidence type="ECO:0000313" key="10">
    <source>
        <dbReference type="Proteomes" id="UP001175147"/>
    </source>
</evidence>
<gene>
    <name evidence="9" type="ORF">Q5M86_10455</name>
</gene>
<keyword evidence="5 8" id="KW-0812">Transmembrane</keyword>
<sequence length="226" mass="25746">LIYKKMIDFRFQNISSLTTIFSVIFSYFVILPFVTFYLMLDFQNIKSKIIKIIPMRWQTSINEIIKKSNSIINGYVRGMTILALSFFIISYILLSVTNTKYAFILALLRGLLNYIPFIGPFAAFITALLAGIITENIWWHGALKICIIFGFVQILDSGLMAPKILGKSVKIHPIAVMFSTIIGGVLFGFLGILFSVPFCGIVLLVVQNFFNKYYHSKFYTLTKRGK</sequence>
<dbReference type="Proteomes" id="UP001175147">
    <property type="component" value="Unassembled WGS sequence"/>
</dbReference>
<dbReference type="InterPro" id="IPR002549">
    <property type="entry name" value="AI-2E-like"/>
</dbReference>
<dbReference type="Pfam" id="PF01594">
    <property type="entry name" value="AI-2E_transport"/>
    <property type="match status" value="1"/>
</dbReference>
<keyword evidence="7 8" id="KW-0472">Membrane</keyword>
<protein>
    <submittedName>
        <fullName evidence="9">AI-2E family transporter</fullName>
    </submittedName>
</protein>
<feature type="transmembrane region" description="Helical" evidence="8">
    <location>
        <begin position="114"/>
        <end position="134"/>
    </location>
</feature>
<evidence type="ECO:0000256" key="7">
    <source>
        <dbReference type="ARBA" id="ARBA00023136"/>
    </source>
</evidence>
<comment type="subcellular location">
    <subcellularLocation>
        <location evidence="1">Cell membrane</location>
        <topology evidence="1">Multi-pass membrane protein</topology>
    </subcellularLocation>
</comment>
<dbReference type="PANTHER" id="PTHR21716:SF53">
    <property type="entry name" value="PERMEASE PERM-RELATED"/>
    <property type="match status" value="1"/>
</dbReference>
<evidence type="ECO:0000256" key="8">
    <source>
        <dbReference type="SAM" id="Phobius"/>
    </source>
</evidence>
<keyword evidence="3" id="KW-0813">Transport</keyword>
<evidence type="ECO:0000256" key="2">
    <source>
        <dbReference type="ARBA" id="ARBA00009773"/>
    </source>
</evidence>
<keyword evidence="4" id="KW-1003">Cell membrane</keyword>
<evidence type="ECO:0000256" key="1">
    <source>
        <dbReference type="ARBA" id="ARBA00004651"/>
    </source>
</evidence>
<dbReference type="EMBL" id="JAUPBM010000154">
    <property type="protein sequence ID" value="MDO7021195.1"/>
    <property type="molecule type" value="Genomic_DNA"/>
</dbReference>
<feature type="non-terminal residue" evidence="9">
    <location>
        <position position="1"/>
    </location>
</feature>
<evidence type="ECO:0000256" key="3">
    <source>
        <dbReference type="ARBA" id="ARBA00022448"/>
    </source>
</evidence>
<accession>A0ABT8Z0D3</accession>
<feature type="transmembrane region" description="Helical" evidence="8">
    <location>
        <begin position="141"/>
        <end position="161"/>
    </location>
</feature>
<reference evidence="9" key="1">
    <citation type="submission" date="2023-07" db="EMBL/GenBank/DDBJ databases">
        <title>Mucosal microbiota of week-old chicken and adult hens.</title>
        <authorList>
            <person name="Volf J."/>
            <person name="Karasova D."/>
            <person name="Crhanova M."/>
            <person name="Faldynova M."/>
            <person name="Prikrylova H."/>
            <person name="Zeman M."/>
            <person name="Babak V."/>
            <person name="Rajova J."/>
            <person name="Rychlik I."/>
        </authorList>
    </citation>
    <scope>NUCLEOTIDE SEQUENCE</scope>
    <source>
        <strain evidence="9">ET902</strain>
    </source>
</reference>
<proteinExistence type="inferred from homology"/>
<evidence type="ECO:0000256" key="4">
    <source>
        <dbReference type="ARBA" id="ARBA00022475"/>
    </source>
</evidence>
<comment type="similarity">
    <text evidence="2">Belongs to the autoinducer-2 exporter (AI-2E) (TC 2.A.86) family.</text>
</comment>
<keyword evidence="10" id="KW-1185">Reference proteome</keyword>
<evidence type="ECO:0000256" key="5">
    <source>
        <dbReference type="ARBA" id="ARBA00022692"/>
    </source>
</evidence>
<feature type="transmembrane region" description="Helical" evidence="8">
    <location>
        <begin position="181"/>
        <end position="206"/>
    </location>
</feature>
<dbReference type="RefSeq" id="WP_304392411.1">
    <property type="nucleotide sequence ID" value="NZ_JAUPBM010000154.1"/>
</dbReference>
<feature type="transmembrane region" description="Helical" evidence="8">
    <location>
        <begin position="75"/>
        <end position="94"/>
    </location>
</feature>
<organism evidence="9 10">
    <name type="scientific">Brachyspira innocens</name>
    <dbReference type="NCBI Taxonomy" id="13264"/>
    <lineage>
        <taxon>Bacteria</taxon>
        <taxon>Pseudomonadati</taxon>
        <taxon>Spirochaetota</taxon>
        <taxon>Spirochaetia</taxon>
        <taxon>Brachyspirales</taxon>
        <taxon>Brachyspiraceae</taxon>
        <taxon>Brachyspira</taxon>
    </lineage>
</organism>
<comment type="caution">
    <text evidence="9">The sequence shown here is derived from an EMBL/GenBank/DDBJ whole genome shotgun (WGS) entry which is preliminary data.</text>
</comment>
<evidence type="ECO:0000313" key="9">
    <source>
        <dbReference type="EMBL" id="MDO7021195.1"/>
    </source>
</evidence>
<name>A0ABT8Z0D3_9SPIR</name>